<dbReference type="RefSeq" id="XP_043050832.1">
    <property type="nucleotide sequence ID" value="XM_043194508.1"/>
</dbReference>
<dbReference type="InterPro" id="IPR020904">
    <property type="entry name" value="Sc_DH/Rdtase_CS"/>
</dbReference>
<gene>
    <name evidence="5" type="ORF">KQ657_003811</name>
</gene>
<dbReference type="Pfam" id="PF00106">
    <property type="entry name" value="adh_short"/>
    <property type="match status" value="1"/>
</dbReference>
<evidence type="ECO:0000256" key="4">
    <source>
        <dbReference type="RuleBase" id="RU000363"/>
    </source>
</evidence>
<keyword evidence="3" id="KW-0560">Oxidoreductase</keyword>
<evidence type="ECO:0000256" key="1">
    <source>
        <dbReference type="ARBA" id="ARBA00006484"/>
    </source>
</evidence>
<dbReference type="OrthoDB" id="6251714at2759"/>
<accession>A0A9P8AJX4</accession>
<dbReference type="PRINTS" id="PR00080">
    <property type="entry name" value="SDRFAMILY"/>
</dbReference>
<dbReference type="GO" id="GO:0016616">
    <property type="term" value="F:oxidoreductase activity, acting on the CH-OH group of donors, NAD or NADP as acceptor"/>
    <property type="evidence" value="ECO:0007669"/>
    <property type="project" value="UniProtKB-ARBA"/>
</dbReference>
<dbReference type="FunFam" id="3.40.50.720:FF:000047">
    <property type="entry name" value="NADP-dependent L-serine/L-allo-threonine dehydrogenase"/>
    <property type="match status" value="1"/>
</dbReference>
<dbReference type="InterPro" id="IPR036291">
    <property type="entry name" value="NAD(P)-bd_dom_sf"/>
</dbReference>
<dbReference type="PANTHER" id="PTHR42901">
    <property type="entry name" value="ALCOHOL DEHYDROGENASE"/>
    <property type="match status" value="1"/>
</dbReference>
<reference evidence="5" key="1">
    <citation type="submission" date="2021-03" db="EMBL/GenBank/DDBJ databases">
        <authorList>
            <person name="Palmer J.M."/>
        </authorList>
    </citation>
    <scope>NUCLEOTIDE SEQUENCE</scope>
    <source>
        <strain evidence="5">ARV_011</strain>
    </source>
</reference>
<dbReference type="Gene3D" id="3.40.50.720">
    <property type="entry name" value="NAD(P)-binding Rossmann-like Domain"/>
    <property type="match status" value="1"/>
</dbReference>
<dbReference type="Proteomes" id="UP000790833">
    <property type="component" value="Unassembled WGS sequence"/>
</dbReference>
<keyword evidence="2" id="KW-0521">NADP</keyword>
<keyword evidence="6" id="KW-1185">Reference proteome</keyword>
<evidence type="ECO:0000313" key="6">
    <source>
        <dbReference type="Proteomes" id="UP000790833"/>
    </source>
</evidence>
<organism evidence="5 6">
    <name type="scientific">Scheffersomyces spartinae</name>
    <dbReference type="NCBI Taxonomy" id="45513"/>
    <lineage>
        <taxon>Eukaryota</taxon>
        <taxon>Fungi</taxon>
        <taxon>Dikarya</taxon>
        <taxon>Ascomycota</taxon>
        <taxon>Saccharomycotina</taxon>
        <taxon>Pichiomycetes</taxon>
        <taxon>Debaryomycetaceae</taxon>
        <taxon>Scheffersomyces</taxon>
    </lineage>
</organism>
<dbReference type="AlphaFoldDB" id="A0A9P8AJX4"/>
<comment type="caution">
    <text evidence="5">The sequence shown here is derived from an EMBL/GenBank/DDBJ whole genome shotgun (WGS) entry which is preliminary data.</text>
</comment>
<dbReference type="InterPro" id="IPR002347">
    <property type="entry name" value="SDR_fam"/>
</dbReference>
<protein>
    <submittedName>
        <fullName evidence="5">Uncharacterized protein</fullName>
    </submittedName>
</protein>
<evidence type="ECO:0000256" key="2">
    <source>
        <dbReference type="ARBA" id="ARBA00022857"/>
    </source>
</evidence>
<comment type="similarity">
    <text evidence="1 4">Belongs to the short-chain dehydrogenases/reductases (SDR) family.</text>
</comment>
<dbReference type="PROSITE" id="PS00061">
    <property type="entry name" value="ADH_SHORT"/>
    <property type="match status" value="1"/>
</dbReference>
<name>A0A9P8AJX4_9ASCO</name>
<proteinExistence type="inferred from homology"/>
<dbReference type="SUPFAM" id="SSF51735">
    <property type="entry name" value="NAD(P)-binding Rossmann-fold domains"/>
    <property type="match status" value="1"/>
</dbReference>
<dbReference type="PANTHER" id="PTHR42901:SF1">
    <property type="entry name" value="ALCOHOL DEHYDROGENASE"/>
    <property type="match status" value="1"/>
</dbReference>
<evidence type="ECO:0000313" key="5">
    <source>
        <dbReference type="EMBL" id="KAG7195285.1"/>
    </source>
</evidence>
<sequence>MSFGSKAAERLADKIILITGASSGIGEATAREFASVANGKIRLILTARREERLKKLSDQLKIQFPLIKIHSAPLDVSVKTQIKPFIAGLPSEFADIDVLINNAGKALGRSNVGEISDDDLDGMMQTNVLGLINMTQAVLPIFKKKNSGDIVNLGSIAGKDAYPGGAIYCASKAAVNFFTTSLRKELINTRIRVMEVQPGAVLTEFSLVRFHGDQDASDAVYKGTEPLTAQDIAEIIVFGVSRRQNTVVAETLVFPSHQASASHVYKKPE</sequence>
<dbReference type="GeneID" id="66117185"/>
<evidence type="ECO:0000256" key="3">
    <source>
        <dbReference type="ARBA" id="ARBA00023002"/>
    </source>
</evidence>
<dbReference type="PRINTS" id="PR00081">
    <property type="entry name" value="GDHRDH"/>
</dbReference>
<dbReference type="EMBL" id="JAHMUF010000004">
    <property type="protein sequence ID" value="KAG7195285.1"/>
    <property type="molecule type" value="Genomic_DNA"/>
</dbReference>